<dbReference type="Proteomes" id="UP001159364">
    <property type="component" value="Linkage Group LG03"/>
</dbReference>
<evidence type="ECO:0000313" key="7">
    <source>
        <dbReference type="EMBL" id="KAJ8770980.1"/>
    </source>
</evidence>
<dbReference type="InterPro" id="IPR005381">
    <property type="entry name" value="Znf-XS_domain"/>
</dbReference>
<dbReference type="EMBL" id="JAIWQS010000003">
    <property type="protein sequence ID" value="KAJ8770980.1"/>
    <property type="molecule type" value="Genomic_DNA"/>
</dbReference>
<protein>
    <submittedName>
        <fullName evidence="7">Uncharacterized protein</fullName>
    </submittedName>
</protein>
<feature type="domain" description="XS" evidence="4">
    <location>
        <begin position="169"/>
        <end position="282"/>
    </location>
</feature>
<comment type="caution">
    <text evidence="7">The sequence shown here is derived from an EMBL/GenBank/DDBJ whole genome shotgun (WGS) entry which is preliminary data.</text>
</comment>
<evidence type="ECO:0000256" key="2">
    <source>
        <dbReference type="ARBA" id="ARBA00023158"/>
    </source>
</evidence>
<dbReference type="Pfam" id="PF03470">
    <property type="entry name" value="zf-XS"/>
    <property type="match status" value="1"/>
</dbReference>
<dbReference type="Pfam" id="PF03469">
    <property type="entry name" value="XH"/>
    <property type="match status" value="1"/>
</dbReference>
<dbReference type="InterPro" id="IPR045177">
    <property type="entry name" value="FDM1-5/IDN2"/>
</dbReference>
<feature type="domain" description="Factor of DNA methylation 1-5/IDN2" evidence="5">
    <location>
        <begin position="551"/>
        <end position="682"/>
    </location>
</feature>
<feature type="coiled-coil region" evidence="3">
    <location>
        <begin position="438"/>
        <end position="546"/>
    </location>
</feature>
<dbReference type="InterPro" id="IPR005380">
    <property type="entry name" value="XS_domain"/>
</dbReference>
<dbReference type="Gene3D" id="3.30.70.2890">
    <property type="entry name" value="XS domain"/>
    <property type="match status" value="1"/>
</dbReference>
<evidence type="ECO:0000313" key="8">
    <source>
        <dbReference type="Proteomes" id="UP001159364"/>
    </source>
</evidence>
<dbReference type="InterPro" id="IPR038588">
    <property type="entry name" value="XS_domain_sf"/>
</dbReference>
<evidence type="ECO:0000259" key="6">
    <source>
        <dbReference type="Pfam" id="PF03470"/>
    </source>
</evidence>
<sequence length="684" mass="80775">MSMYITQLKTKKIKLLSLSSPRTSLSSFVVLRCALEFDSFHLLGFSTPFNEPRFAMHHNSREKPDIRESQLKDYKCKYYHEMKRGIIRVKVSNSLYNCSYCHGRRKDYQLKELHQHASSVGRGSRWRSIREKAWHLALEDYLKRYLIDKETSECYPKTDSHIINNYKKDQLFVWPWVGIIANIQTQLVNGRRVGESGKKLKDQLAADGFDLVKVDPLWSHHGHSGFAIVEFKKDWGGFENAIMFDKKFEVSCCGRKEFFSKPTHYQKDRLYGWIARDDDYNSCGIVGDHLRKNGDLKSLSEIDAEDRQKASKLISSLTNTLQMKVDCLKEMKDKCHETSTHLDRVMDETDAIVKSYNEEITRMQQNARDHFDKIYLAHEEATLQLKSQRRELEQHEKQLQRRQAHNEDERRKLLHDKKMNERATLEQQKADETVLRLAKEQKMEKEKLHKKIILLEKKLDAKQALELEIEQLKGSLQVMKHMGENEDVEVKRKMEEIQQELMDKQEDLESYELLNQTLIVKERRSNDELQEARKELINGLKEIKARAIGVKRMGELDGTVFYNAMKEQFPKEEAKLKAVELCSIWENHIRDSGWFPFRIITDEEGKTKEIIKEDDEKLKKLKNELNDEVYNAVTTALKELNEYNPSGRYIVSELWNFSLQRKATLEEAVEHICQQWRLHKRRRT</sequence>
<dbReference type="GO" id="GO:0080188">
    <property type="term" value="P:gene silencing by siRNA-directed DNA methylation"/>
    <property type="evidence" value="ECO:0007669"/>
    <property type="project" value="InterPro"/>
</dbReference>
<evidence type="ECO:0000256" key="1">
    <source>
        <dbReference type="ARBA" id="ARBA00023054"/>
    </source>
</evidence>
<gene>
    <name evidence="7" type="ORF">K2173_022881</name>
</gene>
<accession>A0AAV8TVK6</accession>
<keyword evidence="8" id="KW-1185">Reference proteome</keyword>
<keyword evidence="1 3" id="KW-0175">Coiled coil</keyword>
<dbReference type="AlphaFoldDB" id="A0AAV8TVK6"/>
<proteinExistence type="predicted"/>
<dbReference type="PANTHER" id="PTHR21596">
    <property type="entry name" value="RIBONUCLEASE P SUBUNIT P38"/>
    <property type="match status" value="1"/>
</dbReference>
<evidence type="ECO:0000256" key="3">
    <source>
        <dbReference type="SAM" id="Coils"/>
    </source>
</evidence>
<evidence type="ECO:0000259" key="4">
    <source>
        <dbReference type="Pfam" id="PF03468"/>
    </source>
</evidence>
<feature type="domain" description="Zinc finger-XS" evidence="6">
    <location>
        <begin position="98"/>
        <end position="139"/>
    </location>
</feature>
<feature type="coiled-coil region" evidence="3">
    <location>
        <begin position="346"/>
        <end position="412"/>
    </location>
</feature>
<reference evidence="7 8" key="1">
    <citation type="submission" date="2021-09" db="EMBL/GenBank/DDBJ databases">
        <title>Genomic insights and catalytic innovation underlie evolution of tropane alkaloids biosynthesis.</title>
        <authorList>
            <person name="Wang Y.-J."/>
            <person name="Tian T."/>
            <person name="Huang J.-P."/>
            <person name="Huang S.-X."/>
        </authorList>
    </citation>
    <scope>NUCLEOTIDE SEQUENCE [LARGE SCALE GENOMIC DNA]</scope>
    <source>
        <strain evidence="7">KIB-2018</strain>
        <tissue evidence="7">Leaf</tissue>
    </source>
</reference>
<evidence type="ECO:0000259" key="5">
    <source>
        <dbReference type="Pfam" id="PF03469"/>
    </source>
</evidence>
<keyword evidence="2" id="KW-0943">RNA-mediated gene silencing</keyword>
<dbReference type="PANTHER" id="PTHR21596:SF23">
    <property type="entry name" value="FACTOR OF DNA METHYLATION 4"/>
    <property type="match status" value="1"/>
</dbReference>
<dbReference type="InterPro" id="IPR005379">
    <property type="entry name" value="FDM1-5/IDN2_XH"/>
</dbReference>
<dbReference type="Pfam" id="PF03468">
    <property type="entry name" value="XS"/>
    <property type="match status" value="1"/>
</dbReference>
<organism evidence="7 8">
    <name type="scientific">Erythroxylum novogranatense</name>
    <dbReference type="NCBI Taxonomy" id="1862640"/>
    <lineage>
        <taxon>Eukaryota</taxon>
        <taxon>Viridiplantae</taxon>
        <taxon>Streptophyta</taxon>
        <taxon>Embryophyta</taxon>
        <taxon>Tracheophyta</taxon>
        <taxon>Spermatophyta</taxon>
        <taxon>Magnoliopsida</taxon>
        <taxon>eudicotyledons</taxon>
        <taxon>Gunneridae</taxon>
        <taxon>Pentapetalae</taxon>
        <taxon>rosids</taxon>
        <taxon>fabids</taxon>
        <taxon>Malpighiales</taxon>
        <taxon>Erythroxylaceae</taxon>
        <taxon>Erythroxylum</taxon>
    </lineage>
</organism>
<name>A0AAV8TVK6_9ROSI</name>